<dbReference type="GO" id="GO:0005783">
    <property type="term" value="C:endoplasmic reticulum"/>
    <property type="evidence" value="ECO:0007669"/>
    <property type="project" value="UniProtKB-SubCell"/>
</dbReference>
<feature type="region of interest" description="Disordered" evidence="17">
    <location>
        <begin position="250"/>
        <end position="281"/>
    </location>
</feature>
<evidence type="ECO:0000256" key="16">
    <source>
        <dbReference type="SAM" id="Coils"/>
    </source>
</evidence>
<dbReference type="Proteomes" id="UP000504640">
    <property type="component" value="Unplaced"/>
</dbReference>
<keyword evidence="18" id="KW-0732">Signal</keyword>
<evidence type="ECO:0000259" key="19">
    <source>
        <dbReference type="PROSITE" id="PS51720"/>
    </source>
</evidence>
<dbReference type="InterPro" id="IPR006703">
    <property type="entry name" value="G_AIG1"/>
</dbReference>
<evidence type="ECO:0000313" key="21">
    <source>
        <dbReference type="RefSeq" id="XP_032100946.1"/>
    </source>
</evidence>
<dbReference type="Gene3D" id="3.40.50.300">
    <property type="entry name" value="P-loop containing nucleotide triphosphate hydrolases"/>
    <property type="match status" value="2"/>
</dbReference>
<keyword evidence="11" id="KW-0496">Mitochondrion</keyword>
<organism evidence="20 21">
    <name type="scientific">Sapajus apella</name>
    <name type="common">Brown-capped capuchin</name>
    <name type="synonym">Cebus apella</name>
    <dbReference type="NCBI Taxonomy" id="9515"/>
    <lineage>
        <taxon>Eukaryota</taxon>
        <taxon>Metazoa</taxon>
        <taxon>Chordata</taxon>
        <taxon>Craniata</taxon>
        <taxon>Vertebrata</taxon>
        <taxon>Euteleostomi</taxon>
        <taxon>Mammalia</taxon>
        <taxon>Eutheria</taxon>
        <taxon>Euarchontoglires</taxon>
        <taxon>Primates</taxon>
        <taxon>Haplorrhini</taxon>
        <taxon>Platyrrhini</taxon>
        <taxon>Cebidae</taxon>
        <taxon>Cebinae</taxon>
        <taxon>Sapajus</taxon>
    </lineage>
</organism>
<feature type="signal peptide" evidence="18">
    <location>
        <begin position="1"/>
        <end position="18"/>
    </location>
</feature>
<evidence type="ECO:0000256" key="6">
    <source>
        <dbReference type="ARBA" id="ARBA00022490"/>
    </source>
</evidence>
<comment type="similarity">
    <text evidence="5">Belongs to the TRAFAC class TrmE-Era-EngA-EngB-Septin-like GTPase superfamily. AIG1/Toc34/Toc159-like paraseptin GTPase family. IAN subfamily.</text>
</comment>
<dbReference type="PROSITE" id="PS51720">
    <property type="entry name" value="G_AIG1"/>
    <property type="match status" value="2"/>
</dbReference>
<feature type="domain" description="AIG1-type G" evidence="19">
    <location>
        <begin position="284"/>
        <end position="488"/>
    </location>
</feature>
<evidence type="ECO:0000256" key="11">
    <source>
        <dbReference type="ARBA" id="ARBA00023128"/>
    </source>
</evidence>
<evidence type="ECO:0000256" key="15">
    <source>
        <dbReference type="ARBA" id="ARBA00077278"/>
    </source>
</evidence>
<dbReference type="GO" id="GO:0005794">
    <property type="term" value="C:Golgi apparatus"/>
    <property type="evidence" value="ECO:0007669"/>
    <property type="project" value="UniProtKB-SubCell"/>
</dbReference>
<evidence type="ECO:0000256" key="9">
    <source>
        <dbReference type="ARBA" id="ARBA00022824"/>
    </source>
</evidence>
<feature type="compositionally biased region" description="Basic and acidic residues" evidence="17">
    <location>
        <begin position="259"/>
        <end position="271"/>
    </location>
</feature>
<feature type="coiled-coil region" evidence="16">
    <location>
        <begin position="503"/>
        <end position="546"/>
    </location>
</feature>
<name>A0A6J3F5U3_SAPAP</name>
<dbReference type="FunFam" id="3.40.50.300:FF:000536">
    <property type="entry name" value="GTPase IMAP family member 8"/>
    <property type="match status" value="1"/>
</dbReference>
<dbReference type="InterPro" id="IPR027417">
    <property type="entry name" value="P-loop_NTPase"/>
</dbReference>
<keyword evidence="12" id="KW-0342">GTP-binding</keyword>
<evidence type="ECO:0000256" key="3">
    <source>
        <dbReference type="ARBA" id="ARBA00004514"/>
    </source>
</evidence>
<dbReference type="InterPro" id="IPR045058">
    <property type="entry name" value="GIMA/IAN/Toc"/>
</dbReference>
<comment type="subcellular location">
    <subcellularLocation>
        <location evidence="3">Cytoplasm</location>
        <location evidence="3">Cytosol</location>
    </subcellularLocation>
    <subcellularLocation>
        <location evidence="2">Endoplasmic reticulum</location>
    </subcellularLocation>
    <subcellularLocation>
        <location evidence="4">Golgi apparatus</location>
    </subcellularLocation>
    <subcellularLocation>
        <location evidence="1">Mitochondrion</location>
    </subcellularLocation>
</comment>
<sequence>MRSWLFICSVAMVTLVTSRPTEERVLAFGTSGSLCQENMSKQSCQMPELRLLLLGKSRSGKSATGNAILGKDVFASNFNDQIVTKMCQRESQVLRERKVVVINTPDLFSPVACAEDKQRNIQHCLELSAPSLHALLLVITIGHFTREDEETVMGIQQMFGAEARRHIIIVFTQKDDLGDDLLQDFIKNHKSLKQLVQDCGGRYCIFNKAVTKDERVSQVSELLHKVKDLVKMNRGPYHVNLKTEGSRFQDSVNEAASQEGDKPHGLVRDSATEPPDVSMAESEDRSLRIVLVGKTGSGKSGTANTILGKQIFKSKIAAQAVTKTCQKASRTWQGRDLLVVDTPGLFDTKETLDTTCREISRCVLASCPGPHAIVLVLQLGRYTEEEQKTIALIKAVFGKLAMKHMVILFTRKEELEGQSLDGFIADADVDLKSILKECGNRCCAFSNSSLTSEAEKEAQVKELVELVEKMVQCNKGAYFSDAIYKDTEERLKQREEVLRNIYTDQLNEEIELVEKEYEHKSEEEKKEKIKLLKMKYDEKIKNIREEAEKNIFTDVLSRILKMLSKIWHTFW</sequence>
<evidence type="ECO:0000256" key="13">
    <source>
        <dbReference type="ARBA" id="ARBA00056809"/>
    </source>
</evidence>
<evidence type="ECO:0000256" key="18">
    <source>
        <dbReference type="SAM" id="SignalP"/>
    </source>
</evidence>
<evidence type="ECO:0000256" key="10">
    <source>
        <dbReference type="ARBA" id="ARBA00023034"/>
    </source>
</evidence>
<keyword evidence="20" id="KW-1185">Reference proteome</keyword>
<evidence type="ECO:0000256" key="7">
    <source>
        <dbReference type="ARBA" id="ARBA00022737"/>
    </source>
</evidence>
<evidence type="ECO:0000256" key="8">
    <source>
        <dbReference type="ARBA" id="ARBA00022741"/>
    </source>
</evidence>
<comment type="function">
    <text evidence="13">Exerts an anti-apoptotic effect in the immune system and is involved in responses to infections.</text>
</comment>
<dbReference type="PANTHER" id="PTHR10903:SF170">
    <property type="entry name" value="GTPASE IMAP FAMILY MEMBER 7"/>
    <property type="match status" value="1"/>
</dbReference>
<dbReference type="FunFam" id="3.40.50.300:FF:000366">
    <property type="entry name" value="GTPase, IMAP family member 2"/>
    <property type="match status" value="1"/>
</dbReference>
<evidence type="ECO:0000256" key="1">
    <source>
        <dbReference type="ARBA" id="ARBA00004173"/>
    </source>
</evidence>
<dbReference type="CDD" id="cd01852">
    <property type="entry name" value="AIG1"/>
    <property type="match status" value="2"/>
</dbReference>
<dbReference type="GO" id="GO:0005829">
    <property type="term" value="C:cytosol"/>
    <property type="evidence" value="ECO:0007669"/>
    <property type="project" value="UniProtKB-SubCell"/>
</dbReference>
<keyword evidence="6" id="KW-0963">Cytoplasm</keyword>
<protein>
    <recommendedName>
        <fullName evidence="14">GTPase IMAP family member 8</fullName>
    </recommendedName>
    <alternativeName>
        <fullName evidence="15">Immune-associated nucleotide-binding protein 9</fullName>
    </alternativeName>
</protein>
<evidence type="ECO:0000256" key="14">
    <source>
        <dbReference type="ARBA" id="ARBA00073539"/>
    </source>
</evidence>
<dbReference type="PANTHER" id="PTHR10903">
    <property type="entry name" value="GTPASE, IMAP FAMILY MEMBER-RELATED"/>
    <property type="match status" value="1"/>
</dbReference>
<dbReference type="SUPFAM" id="SSF52540">
    <property type="entry name" value="P-loop containing nucleoside triphosphate hydrolases"/>
    <property type="match status" value="2"/>
</dbReference>
<keyword evidence="9" id="KW-0256">Endoplasmic reticulum</keyword>
<keyword evidence="7" id="KW-0677">Repeat</keyword>
<evidence type="ECO:0000256" key="5">
    <source>
        <dbReference type="ARBA" id="ARBA00008535"/>
    </source>
</evidence>
<evidence type="ECO:0000256" key="2">
    <source>
        <dbReference type="ARBA" id="ARBA00004240"/>
    </source>
</evidence>
<evidence type="ECO:0000256" key="12">
    <source>
        <dbReference type="ARBA" id="ARBA00023134"/>
    </source>
</evidence>
<keyword evidence="16" id="KW-0175">Coiled coil</keyword>
<dbReference type="GO" id="GO:0005739">
    <property type="term" value="C:mitochondrion"/>
    <property type="evidence" value="ECO:0007669"/>
    <property type="project" value="UniProtKB-SubCell"/>
</dbReference>
<keyword evidence="8" id="KW-0547">Nucleotide-binding</keyword>
<feature type="chain" id="PRO_5027122623" description="GTPase IMAP family member 8" evidence="18">
    <location>
        <begin position="19"/>
        <end position="571"/>
    </location>
</feature>
<gene>
    <name evidence="21" type="primary">LOC116527869</name>
</gene>
<dbReference type="Pfam" id="PF04548">
    <property type="entry name" value="AIG1"/>
    <property type="match status" value="2"/>
</dbReference>
<accession>A0A6J3F5U3</accession>
<evidence type="ECO:0000256" key="4">
    <source>
        <dbReference type="ARBA" id="ARBA00004555"/>
    </source>
</evidence>
<evidence type="ECO:0000256" key="17">
    <source>
        <dbReference type="SAM" id="MobiDB-lite"/>
    </source>
</evidence>
<dbReference type="RefSeq" id="XP_032100946.1">
    <property type="nucleotide sequence ID" value="XM_032245055.1"/>
</dbReference>
<evidence type="ECO:0000313" key="20">
    <source>
        <dbReference type="Proteomes" id="UP000504640"/>
    </source>
</evidence>
<dbReference type="GeneID" id="116527869"/>
<dbReference type="GO" id="GO:0005525">
    <property type="term" value="F:GTP binding"/>
    <property type="evidence" value="ECO:0007669"/>
    <property type="project" value="UniProtKB-KW"/>
</dbReference>
<keyword evidence="10" id="KW-0333">Golgi apparatus</keyword>
<feature type="domain" description="AIG1-type G" evidence="19">
    <location>
        <begin position="46"/>
        <end position="247"/>
    </location>
</feature>
<proteinExistence type="inferred from homology"/>
<reference evidence="21" key="1">
    <citation type="submission" date="2025-08" db="UniProtKB">
        <authorList>
            <consortium name="RefSeq"/>
        </authorList>
    </citation>
    <scope>IDENTIFICATION</scope>
    <source>
        <tissue evidence="21">Blood</tissue>
    </source>
</reference>
<dbReference type="AlphaFoldDB" id="A0A6J3F5U3"/>